<dbReference type="PANTHER" id="PTHR48475:SF2">
    <property type="entry name" value="RIBONUCLEASE H"/>
    <property type="match status" value="1"/>
</dbReference>
<evidence type="ECO:0000256" key="1">
    <source>
        <dbReference type="SAM" id="MobiDB-lite"/>
    </source>
</evidence>
<feature type="region of interest" description="Disordered" evidence="1">
    <location>
        <begin position="370"/>
        <end position="393"/>
    </location>
</feature>
<comment type="caution">
    <text evidence="3">The sequence shown here is derived from an EMBL/GenBank/DDBJ whole genome shotgun (WGS) entry which is preliminary data.</text>
</comment>
<keyword evidence="3" id="KW-0548">Nucleotidyltransferase</keyword>
<accession>A0ABQ5BMJ9</accession>
<keyword evidence="4" id="KW-1185">Reference proteome</keyword>
<dbReference type="PANTHER" id="PTHR48475">
    <property type="entry name" value="RIBONUCLEASE H"/>
    <property type="match status" value="1"/>
</dbReference>
<name>A0ABQ5BMJ9_9ASTR</name>
<reference evidence="3" key="2">
    <citation type="submission" date="2022-01" db="EMBL/GenBank/DDBJ databases">
        <authorList>
            <person name="Yamashiro T."/>
            <person name="Shiraishi A."/>
            <person name="Satake H."/>
            <person name="Nakayama K."/>
        </authorList>
    </citation>
    <scope>NUCLEOTIDE SEQUENCE</scope>
</reference>
<dbReference type="InterPro" id="IPR001584">
    <property type="entry name" value="Integrase_cat-core"/>
</dbReference>
<sequence length="832" mass="95017">MPTNVKTYDGSRDPEDHLKIFQTTSKVECWAIPTWCHMFNSTLIGSARLWFDELPPESIDSYIELQKAFLANFLQQKNYIKDPVEIHHIKQREGESTEDFMERFKAKSKDVKGAPEARWAWQTNPGIRVRQHGDIMKGLASQDLTKGQTSKLVDTVKFKAPPPMFGSAVNQNKNKFYEFHGDKGHGTDESIYLKKLIEEAVKSGLRKIQAVPSTSHGMLKFLVQEGIVTLHSSTIVPTECRMVAEAPTKLPPNEPTKEKGVKVAIHPESNLDVFAWKPADMMGVLRSIAEHRLNVHERCPPIRRNKRGQAPNRNKSIQEEVAKLKSDFKWTAEAKKTFQEMKQHIAELPTLTDPKPREELIMYLCAARPDNDTPPTEIPTEEELPEPSTLLTDGSSCLEGSGARLILTNPEGMEFTYALIFEFFSIEQVLRSENTKADALSKIASTSFAHLTKQVLVDILKENSINEKEIFAIVEEKGHTWMTLLLKYLIDEPWLRCVGLLQSEYVVREIYKGSCSMHSGPRYVVAKAISSEYYWPKMHKDARSTIQICDDFQGIYISSPFPEAQGKVNFLIVAIDYFTKWIEAKPVIMITGNQIKKIIWDNIVCMFSLPGKIVSQNKKQFRDNPFKDWYDKHNIKQRFASVKHPQTNGLVERANRSLKKGIKASSDQGSKKLVEEVPHVLWVHRTMIKTSNGDTSFSLTYDTEAVILVEIRMPSLRCAEVGQVLNDKALLLNLDILEEKWERAAIRKAKSKEKMEKYYHAKVRGITFKPRDFIYYSNESSHTKEGGKLGPKWEGPYEVVETLGKRAYKIHNGNGDILLHTWNAQDLKKCYL</sequence>
<dbReference type="Gene3D" id="3.30.420.10">
    <property type="entry name" value="Ribonuclease H-like superfamily/Ribonuclease H"/>
    <property type="match status" value="1"/>
</dbReference>
<gene>
    <name evidence="3" type="ORF">Tco_0874632</name>
</gene>
<dbReference type="EMBL" id="BQNB010013435">
    <property type="protein sequence ID" value="GJT15926.1"/>
    <property type="molecule type" value="Genomic_DNA"/>
</dbReference>
<dbReference type="InterPro" id="IPR005162">
    <property type="entry name" value="Retrotrans_gag_dom"/>
</dbReference>
<keyword evidence="3" id="KW-0808">Transferase</keyword>
<dbReference type="Gene3D" id="1.10.340.70">
    <property type="match status" value="1"/>
</dbReference>
<evidence type="ECO:0000313" key="3">
    <source>
        <dbReference type="EMBL" id="GJT15926.1"/>
    </source>
</evidence>
<dbReference type="PROSITE" id="PS50994">
    <property type="entry name" value="INTEGRASE"/>
    <property type="match status" value="1"/>
</dbReference>
<evidence type="ECO:0000313" key="4">
    <source>
        <dbReference type="Proteomes" id="UP001151760"/>
    </source>
</evidence>
<protein>
    <submittedName>
        <fullName evidence="3">Reverse transcriptase domain-containing protein</fullName>
    </submittedName>
</protein>
<dbReference type="Pfam" id="PF03732">
    <property type="entry name" value="Retrotrans_gag"/>
    <property type="match status" value="1"/>
</dbReference>
<dbReference type="InterPro" id="IPR012337">
    <property type="entry name" value="RNaseH-like_sf"/>
</dbReference>
<organism evidence="3 4">
    <name type="scientific">Tanacetum coccineum</name>
    <dbReference type="NCBI Taxonomy" id="301880"/>
    <lineage>
        <taxon>Eukaryota</taxon>
        <taxon>Viridiplantae</taxon>
        <taxon>Streptophyta</taxon>
        <taxon>Embryophyta</taxon>
        <taxon>Tracheophyta</taxon>
        <taxon>Spermatophyta</taxon>
        <taxon>Magnoliopsida</taxon>
        <taxon>eudicotyledons</taxon>
        <taxon>Gunneridae</taxon>
        <taxon>Pentapetalae</taxon>
        <taxon>asterids</taxon>
        <taxon>campanulids</taxon>
        <taxon>Asterales</taxon>
        <taxon>Asteraceae</taxon>
        <taxon>Asteroideae</taxon>
        <taxon>Anthemideae</taxon>
        <taxon>Anthemidinae</taxon>
        <taxon>Tanacetum</taxon>
    </lineage>
</organism>
<dbReference type="SUPFAM" id="SSF53098">
    <property type="entry name" value="Ribonuclease H-like"/>
    <property type="match status" value="1"/>
</dbReference>
<dbReference type="GO" id="GO:0003964">
    <property type="term" value="F:RNA-directed DNA polymerase activity"/>
    <property type="evidence" value="ECO:0007669"/>
    <property type="project" value="UniProtKB-KW"/>
</dbReference>
<dbReference type="InterPro" id="IPR036397">
    <property type="entry name" value="RNaseH_sf"/>
</dbReference>
<keyword evidence="3" id="KW-0695">RNA-directed DNA polymerase</keyword>
<reference evidence="3" key="1">
    <citation type="journal article" date="2022" name="Int. J. Mol. Sci.">
        <title>Draft Genome of Tanacetum Coccineum: Genomic Comparison of Closely Related Tanacetum-Family Plants.</title>
        <authorList>
            <person name="Yamashiro T."/>
            <person name="Shiraishi A."/>
            <person name="Nakayama K."/>
            <person name="Satake H."/>
        </authorList>
    </citation>
    <scope>NUCLEOTIDE SEQUENCE</scope>
</reference>
<evidence type="ECO:0000259" key="2">
    <source>
        <dbReference type="PROSITE" id="PS50994"/>
    </source>
</evidence>
<feature type="domain" description="Integrase catalytic" evidence="2">
    <location>
        <begin position="540"/>
        <end position="662"/>
    </location>
</feature>
<proteinExistence type="predicted"/>
<dbReference type="Proteomes" id="UP001151760">
    <property type="component" value="Unassembled WGS sequence"/>
</dbReference>